<accession>X1CD61</accession>
<dbReference type="AlphaFoldDB" id="X1CD61"/>
<proteinExistence type="predicted"/>
<evidence type="ECO:0000313" key="1">
    <source>
        <dbReference type="EMBL" id="GAG82201.1"/>
    </source>
</evidence>
<name>X1CD61_9ZZZZ</name>
<dbReference type="EMBL" id="BART01012535">
    <property type="protein sequence ID" value="GAG82201.1"/>
    <property type="molecule type" value="Genomic_DNA"/>
</dbReference>
<comment type="caution">
    <text evidence="1">The sequence shown here is derived from an EMBL/GenBank/DDBJ whole genome shotgun (WGS) entry which is preliminary data.</text>
</comment>
<gene>
    <name evidence="1" type="ORF">S01H4_26115</name>
</gene>
<organism evidence="1">
    <name type="scientific">marine sediment metagenome</name>
    <dbReference type="NCBI Taxonomy" id="412755"/>
    <lineage>
        <taxon>unclassified sequences</taxon>
        <taxon>metagenomes</taxon>
        <taxon>ecological metagenomes</taxon>
    </lineage>
</organism>
<sequence length="39" mass="4687">MDKEEKKDIVKKVVKEMMKGPVYDYEAERIKWLNADLSE</sequence>
<reference evidence="1" key="1">
    <citation type="journal article" date="2014" name="Front. Microbiol.">
        <title>High frequency of phylogenetically diverse reductive dehalogenase-homologous genes in deep subseafloor sedimentary metagenomes.</title>
        <authorList>
            <person name="Kawai M."/>
            <person name="Futagami T."/>
            <person name="Toyoda A."/>
            <person name="Takaki Y."/>
            <person name="Nishi S."/>
            <person name="Hori S."/>
            <person name="Arai W."/>
            <person name="Tsubouchi T."/>
            <person name="Morono Y."/>
            <person name="Uchiyama I."/>
            <person name="Ito T."/>
            <person name="Fujiyama A."/>
            <person name="Inagaki F."/>
            <person name="Takami H."/>
        </authorList>
    </citation>
    <scope>NUCLEOTIDE SEQUENCE</scope>
    <source>
        <strain evidence="1">Expedition CK06-06</strain>
    </source>
</reference>
<protein>
    <submittedName>
        <fullName evidence="1">Uncharacterized protein</fullName>
    </submittedName>
</protein>